<dbReference type="PROSITE" id="PS00154">
    <property type="entry name" value="ATPASE_E1_E2"/>
    <property type="match status" value="1"/>
</dbReference>
<dbReference type="GO" id="GO:0046872">
    <property type="term" value="F:metal ion binding"/>
    <property type="evidence" value="ECO:0007669"/>
    <property type="project" value="UniProtKB-KW"/>
</dbReference>
<dbReference type="InterPro" id="IPR050510">
    <property type="entry name" value="Cation_transp_ATPase_P-type"/>
</dbReference>
<dbReference type="PANTHER" id="PTHR43294">
    <property type="entry name" value="SODIUM/POTASSIUM-TRANSPORTING ATPASE SUBUNIT ALPHA"/>
    <property type="match status" value="1"/>
</dbReference>
<dbReference type="SFLD" id="SFLDG00002">
    <property type="entry name" value="C1.7:_P-type_atpase_like"/>
    <property type="match status" value="1"/>
</dbReference>
<dbReference type="GO" id="GO:0005886">
    <property type="term" value="C:plasma membrane"/>
    <property type="evidence" value="ECO:0007669"/>
    <property type="project" value="UniProtKB-SubCell"/>
</dbReference>
<dbReference type="InterPro" id="IPR004014">
    <property type="entry name" value="ATPase_P-typ_cation-transptr_N"/>
</dbReference>
<evidence type="ECO:0000256" key="3">
    <source>
        <dbReference type="ARBA" id="ARBA00022692"/>
    </source>
</evidence>
<dbReference type="AlphaFoldDB" id="A0A7C4HGG3"/>
<dbReference type="SFLD" id="SFLDF00027">
    <property type="entry name" value="p-type_atpase"/>
    <property type="match status" value="1"/>
</dbReference>
<dbReference type="Pfam" id="PF00689">
    <property type="entry name" value="Cation_ATPase_C"/>
    <property type="match status" value="1"/>
</dbReference>
<dbReference type="Gene3D" id="1.20.1110.10">
    <property type="entry name" value="Calcium-transporting ATPase, transmembrane domain"/>
    <property type="match status" value="1"/>
</dbReference>
<keyword evidence="2" id="KW-1003">Cell membrane</keyword>
<evidence type="ECO:0000256" key="5">
    <source>
        <dbReference type="ARBA" id="ARBA00022741"/>
    </source>
</evidence>
<comment type="caution">
    <text evidence="12">The sequence shown here is derived from an EMBL/GenBank/DDBJ whole genome shotgun (WGS) entry which is preliminary data.</text>
</comment>
<dbReference type="InterPro" id="IPR059000">
    <property type="entry name" value="ATPase_P-type_domA"/>
</dbReference>
<protein>
    <submittedName>
        <fullName evidence="12">Cation-transporting P-type ATPase</fullName>
    </submittedName>
</protein>
<dbReference type="SFLD" id="SFLDS00003">
    <property type="entry name" value="Haloacid_Dehalogenase"/>
    <property type="match status" value="1"/>
</dbReference>
<keyword evidence="3 10" id="KW-0812">Transmembrane</keyword>
<organism evidence="12">
    <name type="scientific">Staphylothermus marinus</name>
    <dbReference type="NCBI Taxonomy" id="2280"/>
    <lineage>
        <taxon>Archaea</taxon>
        <taxon>Thermoproteota</taxon>
        <taxon>Thermoprotei</taxon>
        <taxon>Desulfurococcales</taxon>
        <taxon>Desulfurococcaceae</taxon>
        <taxon>Staphylothermus</taxon>
    </lineage>
</organism>
<keyword evidence="7" id="KW-1278">Translocase</keyword>
<proteinExistence type="predicted"/>
<dbReference type="NCBIfam" id="TIGR01494">
    <property type="entry name" value="ATPase_P-type"/>
    <property type="match status" value="2"/>
</dbReference>
<dbReference type="GO" id="GO:0046873">
    <property type="term" value="F:metal ion transmembrane transporter activity"/>
    <property type="evidence" value="ECO:0007669"/>
    <property type="project" value="UniProtKB-ARBA"/>
</dbReference>
<gene>
    <name evidence="13" type="ORF">ENT92_00560</name>
    <name evidence="12" type="ORF">ENU14_07095</name>
</gene>
<dbReference type="FunFam" id="2.70.150.10:FF:000016">
    <property type="entry name" value="Calcium-transporting P-type ATPase putative"/>
    <property type="match status" value="1"/>
</dbReference>
<dbReference type="InterPro" id="IPR044492">
    <property type="entry name" value="P_typ_ATPase_HD_dom"/>
</dbReference>
<dbReference type="SUPFAM" id="SSF81665">
    <property type="entry name" value="Calcium ATPase, transmembrane domain M"/>
    <property type="match status" value="1"/>
</dbReference>
<feature type="domain" description="Cation-transporting P-type ATPase N-terminal" evidence="11">
    <location>
        <begin position="7"/>
        <end position="80"/>
    </location>
</feature>
<dbReference type="PRINTS" id="PR00119">
    <property type="entry name" value="CATATPASE"/>
</dbReference>
<dbReference type="SUPFAM" id="SSF81660">
    <property type="entry name" value="Metal cation-transporting ATPase, ATP-binding domain N"/>
    <property type="match status" value="1"/>
</dbReference>
<dbReference type="InterPro" id="IPR001757">
    <property type="entry name" value="P_typ_ATPase"/>
</dbReference>
<dbReference type="SUPFAM" id="SSF81653">
    <property type="entry name" value="Calcium ATPase, transduction domain A"/>
    <property type="match status" value="1"/>
</dbReference>
<keyword evidence="6" id="KW-0067">ATP-binding</keyword>
<dbReference type="EMBL" id="DTAN01000024">
    <property type="protein sequence ID" value="HGU64694.1"/>
    <property type="molecule type" value="Genomic_DNA"/>
</dbReference>
<dbReference type="Pfam" id="PF00690">
    <property type="entry name" value="Cation_ATPase_N"/>
    <property type="match status" value="1"/>
</dbReference>
<keyword evidence="5" id="KW-0547">Nucleotide-binding</keyword>
<dbReference type="PRINTS" id="PR00120">
    <property type="entry name" value="HATPASE"/>
</dbReference>
<feature type="transmembrane region" description="Helical" evidence="10">
    <location>
        <begin position="766"/>
        <end position="788"/>
    </location>
</feature>
<dbReference type="Gene3D" id="3.40.50.1000">
    <property type="entry name" value="HAD superfamily/HAD-like"/>
    <property type="match status" value="1"/>
</dbReference>
<reference evidence="12" key="1">
    <citation type="journal article" date="2020" name="mSystems">
        <title>Genome- and Community-Level Interaction Insights into Carbon Utilization and Element Cycling Functions of Hydrothermarchaeota in Hydrothermal Sediment.</title>
        <authorList>
            <person name="Zhou Z."/>
            <person name="Liu Y."/>
            <person name="Xu W."/>
            <person name="Pan J."/>
            <person name="Luo Z.H."/>
            <person name="Li M."/>
        </authorList>
    </citation>
    <scope>NUCLEOTIDE SEQUENCE [LARGE SCALE GENOMIC DNA]</scope>
    <source>
        <strain evidence="13">SpSt-622</strain>
        <strain evidence="12">SpSt-642</strain>
    </source>
</reference>
<keyword evidence="8 10" id="KW-1133">Transmembrane helix</keyword>
<dbReference type="InterPro" id="IPR008250">
    <property type="entry name" value="ATPase_P-typ_transduc_dom_A_sf"/>
</dbReference>
<dbReference type="GO" id="GO:0016887">
    <property type="term" value="F:ATP hydrolysis activity"/>
    <property type="evidence" value="ECO:0007669"/>
    <property type="project" value="InterPro"/>
</dbReference>
<dbReference type="InterPro" id="IPR018303">
    <property type="entry name" value="ATPase_P-typ_P_site"/>
</dbReference>
<evidence type="ECO:0000313" key="13">
    <source>
        <dbReference type="EMBL" id="HGU64694.1"/>
    </source>
</evidence>
<evidence type="ECO:0000256" key="1">
    <source>
        <dbReference type="ARBA" id="ARBA00004651"/>
    </source>
</evidence>
<dbReference type="InterPro" id="IPR023299">
    <property type="entry name" value="ATPase_P-typ_cyto_dom_N"/>
</dbReference>
<dbReference type="GO" id="GO:0005524">
    <property type="term" value="F:ATP binding"/>
    <property type="evidence" value="ECO:0007669"/>
    <property type="project" value="UniProtKB-KW"/>
</dbReference>
<evidence type="ECO:0000256" key="10">
    <source>
        <dbReference type="SAM" id="Phobius"/>
    </source>
</evidence>
<sequence length="887" mass="98208">MHSTSGKWHSLSIEEIVKILDTDVSNGLSDSEAKRRINVFGRNEIVVKTKNPVEMFIKQFKNTLMIILMIATVISAILGEVIDALIIISMVFIMAFFSFVQEYRSEKTIQALKKLSIPKCRVIRNSVEQEIYSTELVPGDIVLLREGDRVPADIRLVDTMDLLVDESPLTGESNPVEKDPGIVLDESTPASDRVNMVFMGTYIVKGSGKGIVVSTGLNTELGKIAKTIAESREEKTPLEIELNEFGKRIGFIIIGVTFIVFAVMLVNSKVNVFHAFMIAIALAVAAIPEGLPAIATAILAIGAYRMAKKNALVRKLSAIETLGSVDIICTDKTGTITKGEMTVKVIKMMDNECTVEGVGYEPIGKISCREGLPNDLLEYLAAHTYTDAKLVVENNNWKIIGSPTEGSALVLAYKGLGVKGVENAVNKLRVVKIYPFDRFRKRKSTVHEFNGKYLVVSTGAPDVLIEISSSVFINNSFREIDSDFRNKLLKIVEDLASQGYRTFGVAFKVIDKFNGNEDVSEIEKDLVFYAVLGIIDPPREGVYEAVQLARKAGVKTVMVTGDHKLTAIAVAKMIGLDVENGLVIEGRELDKMSDTELERIIDKIVVYARVTPEHKARIVKILKKRGFRVAMTGDGVNDAPAMKEAHIGVAMGVRGTDVAKEASQLILLDDNYSTIVEAIREGRVIYENLKKPINYLLTSNMGEIALIFGSQILGLPPPLEPEHLLWINIVTDSLPATALGVEPPEPDTMEKPPRPIYERIITKRKMIYYIVMGSILALVTLAVFNMYIDRSIEYAKTTAFTAIVLSEFGRALSCRSETKHFWKLVRNKWLIPALLSSLIIHLSAIYTPINEFFNTTPLDIQTWMIILATPLAIILADEIRKKLGIKI</sequence>
<name>A0A7C4HGG3_STAMA</name>
<dbReference type="SUPFAM" id="SSF56784">
    <property type="entry name" value="HAD-like"/>
    <property type="match status" value="1"/>
</dbReference>
<evidence type="ECO:0000256" key="6">
    <source>
        <dbReference type="ARBA" id="ARBA00022840"/>
    </source>
</evidence>
<feature type="transmembrane region" description="Helical" evidence="10">
    <location>
        <begin position="829"/>
        <end position="848"/>
    </location>
</feature>
<dbReference type="Pfam" id="PF00122">
    <property type="entry name" value="E1-E2_ATPase"/>
    <property type="match status" value="1"/>
</dbReference>
<evidence type="ECO:0000256" key="7">
    <source>
        <dbReference type="ARBA" id="ARBA00022967"/>
    </source>
</evidence>
<feature type="transmembrane region" description="Helical" evidence="10">
    <location>
        <begin position="860"/>
        <end position="876"/>
    </location>
</feature>
<dbReference type="Pfam" id="PF13246">
    <property type="entry name" value="Cation_ATPase"/>
    <property type="match status" value="1"/>
</dbReference>
<keyword evidence="9 10" id="KW-0472">Membrane</keyword>
<feature type="transmembrane region" description="Helical" evidence="10">
    <location>
        <begin position="60"/>
        <end position="78"/>
    </location>
</feature>
<dbReference type="InterPro" id="IPR023298">
    <property type="entry name" value="ATPase_P-typ_TM_dom_sf"/>
</dbReference>
<dbReference type="GO" id="GO:0098662">
    <property type="term" value="P:inorganic cation transmembrane transport"/>
    <property type="evidence" value="ECO:0007669"/>
    <property type="project" value="UniProtKB-ARBA"/>
</dbReference>
<dbReference type="GO" id="GO:0015662">
    <property type="term" value="F:P-type ion transporter activity"/>
    <property type="evidence" value="ECO:0007669"/>
    <property type="project" value="UniProtKB-ARBA"/>
</dbReference>
<comment type="subcellular location">
    <subcellularLocation>
        <location evidence="1">Cell membrane</location>
        <topology evidence="1">Multi-pass membrane protein</topology>
    </subcellularLocation>
</comment>
<feature type="transmembrane region" description="Helical" evidence="10">
    <location>
        <begin position="272"/>
        <end position="304"/>
    </location>
</feature>
<dbReference type="Gene3D" id="2.70.150.10">
    <property type="entry name" value="Calcium-transporting ATPase, cytoplasmic transduction domain A"/>
    <property type="match status" value="1"/>
</dbReference>
<evidence type="ECO:0000313" key="12">
    <source>
        <dbReference type="EMBL" id="HGM59328.1"/>
    </source>
</evidence>
<dbReference type="SMART" id="SM00831">
    <property type="entry name" value="Cation_ATPase_N"/>
    <property type="match status" value="1"/>
</dbReference>
<evidence type="ECO:0000256" key="9">
    <source>
        <dbReference type="ARBA" id="ARBA00023136"/>
    </source>
</evidence>
<dbReference type="InterPro" id="IPR036412">
    <property type="entry name" value="HAD-like_sf"/>
</dbReference>
<evidence type="ECO:0000256" key="8">
    <source>
        <dbReference type="ARBA" id="ARBA00022989"/>
    </source>
</evidence>
<dbReference type="InterPro" id="IPR006068">
    <property type="entry name" value="ATPase_P-typ_cation-transptr_C"/>
</dbReference>
<dbReference type="GO" id="GO:0019829">
    <property type="term" value="F:ATPase-coupled monoatomic cation transmembrane transporter activity"/>
    <property type="evidence" value="ECO:0007669"/>
    <property type="project" value="UniProtKB-ARBA"/>
</dbReference>
<dbReference type="Gene3D" id="3.40.1110.10">
    <property type="entry name" value="Calcium-transporting ATPase, cytoplasmic domain N"/>
    <property type="match status" value="1"/>
</dbReference>
<dbReference type="EMBL" id="DTBJ01000059">
    <property type="protein sequence ID" value="HGM59328.1"/>
    <property type="molecule type" value="Genomic_DNA"/>
</dbReference>
<evidence type="ECO:0000256" key="2">
    <source>
        <dbReference type="ARBA" id="ARBA00022475"/>
    </source>
</evidence>
<dbReference type="InterPro" id="IPR023214">
    <property type="entry name" value="HAD_sf"/>
</dbReference>
<dbReference type="PANTHER" id="PTHR43294:SF21">
    <property type="entry name" value="CATION TRANSPORTING ATPASE"/>
    <property type="match status" value="1"/>
</dbReference>
<keyword evidence="4" id="KW-0479">Metal-binding</keyword>
<accession>A0A7C4HGG3</accession>
<evidence type="ECO:0000256" key="4">
    <source>
        <dbReference type="ARBA" id="ARBA00022723"/>
    </source>
</evidence>
<feature type="transmembrane region" description="Helical" evidence="10">
    <location>
        <begin position="249"/>
        <end position="266"/>
    </location>
</feature>
<evidence type="ECO:0000259" key="11">
    <source>
        <dbReference type="SMART" id="SM00831"/>
    </source>
</evidence>